<dbReference type="PROSITE" id="PS50144">
    <property type="entry name" value="MATH"/>
    <property type="match status" value="1"/>
</dbReference>
<dbReference type="SMART" id="SM00184">
    <property type="entry name" value="RING"/>
    <property type="match status" value="1"/>
</dbReference>
<gene>
    <name evidence="13" type="primary">LOC118432803</name>
</gene>
<feature type="domain" description="MATH" evidence="10">
    <location>
        <begin position="359"/>
        <end position="507"/>
    </location>
</feature>
<dbReference type="SMART" id="SM00061">
    <property type="entry name" value="MATH"/>
    <property type="match status" value="1"/>
</dbReference>
<dbReference type="InterPro" id="IPR008974">
    <property type="entry name" value="TRAF-like"/>
</dbReference>
<dbReference type="SUPFAM" id="SSF57850">
    <property type="entry name" value="RING/U-box"/>
    <property type="match status" value="1"/>
</dbReference>
<accession>A0A9J7MGJ0</accession>
<dbReference type="PROSITE" id="PS50089">
    <property type="entry name" value="ZF_RING_2"/>
    <property type="match status" value="1"/>
</dbReference>
<dbReference type="KEGG" id="bfo:118432803"/>
<dbReference type="OMA" id="HHESCLA"/>
<dbReference type="InterPro" id="IPR013083">
    <property type="entry name" value="Znf_RING/FYVE/PHD"/>
</dbReference>
<dbReference type="PANTHER" id="PTHR10131:SF148">
    <property type="entry name" value="TNF RECEPTOR-ASSOCIATED FACTOR"/>
    <property type="match status" value="1"/>
</dbReference>
<dbReference type="CDD" id="cd00270">
    <property type="entry name" value="MATH_TRAF_C"/>
    <property type="match status" value="1"/>
</dbReference>
<dbReference type="InterPro" id="IPR002083">
    <property type="entry name" value="MATH/TRAF_dom"/>
</dbReference>
<evidence type="ECO:0000256" key="1">
    <source>
        <dbReference type="ARBA" id="ARBA00004496"/>
    </source>
</evidence>
<dbReference type="SUPFAM" id="SSF49599">
    <property type="entry name" value="TRAF domain-like"/>
    <property type="match status" value="2"/>
</dbReference>
<dbReference type="PROSITE" id="PS00518">
    <property type="entry name" value="ZF_RING_1"/>
    <property type="match status" value="1"/>
</dbReference>
<keyword evidence="6 7" id="KW-0862">Zinc</keyword>
<dbReference type="GO" id="GO:0043122">
    <property type="term" value="P:regulation of canonical NF-kappaB signal transduction"/>
    <property type="evidence" value="ECO:0000318"/>
    <property type="project" value="GO_Central"/>
</dbReference>
<evidence type="ECO:0000256" key="3">
    <source>
        <dbReference type="ARBA" id="ARBA00022723"/>
    </source>
</evidence>
<evidence type="ECO:0000256" key="7">
    <source>
        <dbReference type="PROSITE-ProRule" id="PRU00207"/>
    </source>
</evidence>
<keyword evidence="8" id="KW-0175">Coiled coil</keyword>
<evidence type="ECO:0000313" key="12">
    <source>
        <dbReference type="Proteomes" id="UP000001554"/>
    </source>
</evidence>
<dbReference type="GO" id="GO:0042981">
    <property type="term" value="P:regulation of apoptotic process"/>
    <property type="evidence" value="ECO:0007669"/>
    <property type="project" value="InterPro"/>
</dbReference>
<dbReference type="Pfam" id="PF21355">
    <property type="entry name" value="TRAF-mep_MATH"/>
    <property type="match status" value="1"/>
</dbReference>
<comment type="subcellular location">
    <subcellularLocation>
        <location evidence="1">Cytoplasm</location>
    </subcellularLocation>
</comment>
<dbReference type="Gene3D" id="2.60.210.10">
    <property type="entry name" value="Apoptosis, Tumor Necrosis Factor Receptor Associated Protein 2, Chain A"/>
    <property type="match status" value="1"/>
</dbReference>
<dbReference type="AlphaFoldDB" id="A0A9J7MGJ0"/>
<evidence type="ECO:0000259" key="11">
    <source>
        <dbReference type="PROSITE" id="PS50145"/>
    </source>
</evidence>
<sequence>MAVVLPEADFVQPLSKVYECPICMLAFRDPVQTACGHRFCADCLGPCMRKKNPQCPIDGLELHPDKLFADVAFSRQVLSLTVRCNFRSDGCDWKGELRDLQEHLETCTYRDMVNMACGQVGGKKARKEEAVSKIKKCKHCGKEVPSREMVLHHESCLAVPVNCPNSCGLKDLHHESCLAAVSNISQLHHESCLAVPVNCPNSCGLKDVARSQLPQHLDPVRGNCPQSVLPCPFKPAGCTFQAKRPEMNKHLKVLPQYHLGLLCQKINDIHQTLAKHEGQMRAQAAKVAEQNERIQNQNALLTSQHQRVKSQNGKLESLTVKVCNQSEKIELLQTELLRKEAIIAEQMKKIKELEVTSYDGSLLWRINNFSQRHQEAASKQVPSIYSPPFYTSRFGYKMCIQVFANGGGETRGTHMSIYFHILKHRYDSVLQWPFPHNITFTLLDQSDDSNKAEHISHTLVPDATAPNYQRPTTSMSEGRGFHKFVSLEKLWSRSYTKDDNLFIKVKVHC</sequence>
<keyword evidence="3 7" id="KW-0479">Metal-binding</keyword>
<dbReference type="Pfam" id="PF13923">
    <property type="entry name" value="zf-C3HC4_2"/>
    <property type="match status" value="1"/>
</dbReference>
<dbReference type="InterPro" id="IPR001293">
    <property type="entry name" value="Znf_TRAF"/>
</dbReference>
<feature type="coiled-coil region" evidence="8">
    <location>
        <begin position="273"/>
        <end position="311"/>
    </location>
</feature>
<feature type="domain" description="RING-type" evidence="9">
    <location>
        <begin position="20"/>
        <end position="58"/>
    </location>
</feature>
<dbReference type="PANTHER" id="PTHR10131">
    <property type="entry name" value="TNF RECEPTOR ASSOCIATED FACTOR"/>
    <property type="match status" value="1"/>
</dbReference>
<keyword evidence="4" id="KW-0677">Repeat</keyword>
<dbReference type="PROSITE" id="PS50145">
    <property type="entry name" value="ZF_TRAF"/>
    <property type="match status" value="1"/>
</dbReference>
<dbReference type="GeneID" id="118432803"/>
<reference evidence="13" key="2">
    <citation type="submission" date="2025-08" db="UniProtKB">
        <authorList>
            <consortium name="RefSeq"/>
        </authorList>
    </citation>
    <scope>IDENTIFICATION</scope>
    <source>
        <strain evidence="13">S238N-H82</strain>
        <tissue evidence="13">Testes</tissue>
    </source>
</reference>
<dbReference type="Proteomes" id="UP000001554">
    <property type="component" value="Chromosome 16"/>
</dbReference>
<dbReference type="FunFam" id="2.60.210.10:FF:000007">
    <property type="entry name" value="TNF receptor-associated factor"/>
    <property type="match status" value="1"/>
</dbReference>
<keyword evidence="2" id="KW-0963">Cytoplasm</keyword>
<dbReference type="Gene3D" id="3.30.40.10">
    <property type="entry name" value="Zinc/RING finger domain, C3HC4 (zinc finger)"/>
    <property type="match status" value="3"/>
</dbReference>
<evidence type="ECO:0000256" key="4">
    <source>
        <dbReference type="ARBA" id="ARBA00022737"/>
    </source>
</evidence>
<dbReference type="OrthoDB" id="5945397at2759"/>
<evidence type="ECO:0000256" key="8">
    <source>
        <dbReference type="SAM" id="Coils"/>
    </source>
</evidence>
<keyword evidence="12" id="KW-1185">Reference proteome</keyword>
<feature type="zinc finger region" description="TRAF-type" evidence="7">
    <location>
        <begin position="188"/>
        <end position="247"/>
    </location>
</feature>
<evidence type="ECO:0000259" key="9">
    <source>
        <dbReference type="PROSITE" id="PS50089"/>
    </source>
</evidence>
<name>A0A9J7MGJ0_BRAFL</name>
<protein>
    <submittedName>
        <fullName evidence="13">TNF receptor-associated factor 4-like</fullName>
    </submittedName>
</protein>
<evidence type="ECO:0000313" key="13">
    <source>
        <dbReference type="RefSeq" id="XP_035700315.1"/>
    </source>
</evidence>
<evidence type="ECO:0000256" key="2">
    <source>
        <dbReference type="ARBA" id="ARBA00022490"/>
    </source>
</evidence>
<dbReference type="InterPro" id="IPR017907">
    <property type="entry name" value="Znf_RING_CS"/>
</dbReference>
<reference evidence="12" key="1">
    <citation type="journal article" date="2020" name="Nat. Ecol. Evol.">
        <title>Deeply conserved synteny resolves early events in vertebrate evolution.</title>
        <authorList>
            <person name="Simakov O."/>
            <person name="Marletaz F."/>
            <person name="Yue J.X."/>
            <person name="O'Connell B."/>
            <person name="Jenkins J."/>
            <person name="Brandt A."/>
            <person name="Calef R."/>
            <person name="Tung C.H."/>
            <person name="Huang T.K."/>
            <person name="Schmutz J."/>
            <person name="Satoh N."/>
            <person name="Yu J.K."/>
            <person name="Putnam N.H."/>
            <person name="Green R.E."/>
            <person name="Rokhsar D.S."/>
        </authorList>
    </citation>
    <scope>NUCLEOTIDE SEQUENCE [LARGE SCALE GENOMIC DNA]</scope>
    <source>
        <strain evidence="12">S238N-H82</strain>
    </source>
</reference>
<dbReference type="FunFam" id="3.30.40.10:FF:000286">
    <property type="entry name" value="TNF receptor-associated factor"/>
    <property type="match status" value="1"/>
</dbReference>
<organism evidence="12 13">
    <name type="scientific">Branchiostoma floridae</name>
    <name type="common">Florida lancelet</name>
    <name type="synonym">Amphioxus</name>
    <dbReference type="NCBI Taxonomy" id="7739"/>
    <lineage>
        <taxon>Eukaryota</taxon>
        <taxon>Metazoa</taxon>
        <taxon>Chordata</taxon>
        <taxon>Cephalochordata</taxon>
        <taxon>Leptocardii</taxon>
        <taxon>Amphioxiformes</taxon>
        <taxon>Branchiostomatidae</taxon>
        <taxon>Branchiostoma</taxon>
    </lineage>
</organism>
<dbReference type="GO" id="GO:0008270">
    <property type="term" value="F:zinc ion binding"/>
    <property type="evidence" value="ECO:0007669"/>
    <property type="project" value="UniProtKB-KW"/>
</dbReference>
<keyword evidence="5 7" id="KW-0863">Zinc-finger</keyword>
<dbReference type="InterPro" id="IPR012227">
    <property type="entry name" value="TNF_rcpt-assoc_TRAF_met"/>
</dbReference>
<evidence type="ECO:0000259" key="10">
    <source>
        <dbReference type="PROSITE" id="PS50144"/>
    </source>
</evidence>
<dbReference type="GO" id="GO:0005737">
    <property type="term" value="C:cytoplasm"/>
    <property type="evidence" value="ECO:0000318"/>
    <property type="project" value="GO_Central"/>
</dbReference>
<dbReference type="InterPro" id="IPR049342">
    <property type="entry name" value="TRAF1-6_MATH_dom"/>
</dbReference>
<evidence type="ECO:0000256" key="6">
    <source>
        <dbReference type="ARBA" id="ARBA00022833"/>
    </source>
</evidence>
<dbReference type="InterPro" id="IPR001841">
    <property type="entry name" value="Znf_RING"/>
</dbReference>
<dbReference type="RefSeq" id="XP_035700315.1">
    <property type="nucleotide sequence ID" value="XM_035844422.1"/>
</dbReference>
<dbReference type="Pfam" id="PF02176">
    <property type="entry name" value="zf-TRAF"/>
    <property type="match status" value="1"/>
</dbReference>
<feature type="domain" description="TRAF-type" evidence="11">
    <location>
        <begin position="188"/>
        <end position="247"/>
    </location>
</feature>
<evidence type="ECO:0000256" key="5">
    <source>
        <dbReference type="ARBA" id="ARBA00022771"/>
    </source>
</evidence>
<dbReference type="PIRSF" id="PIRSF015614">
    <property type="entry name" value="TRAF"/>
    <property type="match status" value="1"/>
</dbReference>
<dbReference type="GO" id="GO:0035591">
    <property type="term" value="F:signaling adaptor activity"/>
    <property type="evidence" value="ECO:0000318"/>
    <property type="project" value="GO_Central"/>
</dbReference>
<dbReference type="GO" id="GO:0007166">
    <property type="term" value="P:cell surface receptor signaling pathway"/>
    <property type="evidence" value="ECO:0000318"/>
    <property type="project" value="GO_Central"/>
</dbReference>
<proteinExistence type="predicted"/>